<dbReference type="KEGG" id="spg:SpyM3_1538"/>
<gene>
    <name evidence="2" type="ordered locus">SpyM3_1538</name>
</gene>
<evidence type="ECO:0000256" key="1">
    <source>
        <dbReference type="SAM" id="Phobius"/>
    </source>
</evidence>
<organism evidence="2 3">
    <name type="scientific">Streptococcus pyogenes serotype M3 (strain ATCC BAA-595 / MGAS315)</name>
    <dbReference type="NCBI Taxonomy" id="198466"/>
    <lineage>
        <taxon>Bacteria</taxon>
        <taxon>Bacillati</taxon>
        <taxon>Bacillota</taxon>
        <taxon>Bacilli</taxon>
        <taxon>Lactobacillales</taxon>
        <taxon>Streptococcaceae</taxon>
        <taxon>Streptococcus</taxon>
    </lineage>
</organism>
<reference evidence="2 3" key="1">
    <citation type="journal article" date="2002" name="Proc. Natl. Acad. Sci. U.S.A.">
        <title>Genome sequence of a serotype M3 strain of group A Streptococcus: phage-encoded toxins, the high-virulence phenotype, and clone emergence.</title>
        <authorList>
            <person name="Beres S.B."/>
            <person name="Sylva G.L."/>
            <person name="Barbian K.D."/>
            <person name="Lei B."/>
            <person name="Hoff J.S."/>
            <person name="Mammarella N.D."/>
            <person name="Liu M.Y."/>
            <person name="Smoot J.C."/>
            <person name="Porcella S.F."/>
            <person name="Parkins L.D."/>
            <person name="Campbell D.S."/>
            <person name="Smith T.M."/>
            <person name="McCormick J.K."/>
            <person name="Leung D.Y."/>
            <person name="Schlievert P.M."/>
            <person name="Musser J.M."/>
        </authorList>
    </citation>
    <scope>NUCLEOTIDE SEQUENCE [LARGE SCALE GENOMIC DNA]</scope>
    <source>
        <strain evidence="3">ATCC BAA-595 / MGAS315</strain>
    </source>
</reference>
<evidence type="ECO:0000313" key="3">
    <source>
        <dbReference type="Proteomes" id="UP000000564"/>
    </source>
</evidence>
<name>A0A0H2UXB5_STRP3</name>
<accession>A0A0H2UXB5</accession>
<feature type="transmembrane region" description="Helical" evidence="1">
    <location>
        <begin position="18"/>
        <end position="35"/>
    </location>
</feature>
<keyword evidence="1" id="KW-1133">Transmembrane helix</keyword>
<dbReference type="EMBL" id="AE014074">
    <property type="protein sequence ID" value="AAM80145.1"/>
    <property type="molecule type" value="Genomic_DNA"/>
</dbReference>
<keyword evidence="1" id="KW-0812">Transmembrane</keyword>
<keyword evidence="1" id="KW-0472">Membrane</keyword>
<sequence length="71" mass="8016">MIVADSNKLKYFVSEKKAVGLSQAAFLYVMLVTAYKKTIIYAKIRLTGIVLEPSGVSDGYLMNHHVCLHYY</sequence>
<evidence type="ECO:0000313" key="2">
    <source>
        <dbReference type="EMBL" id="AAM80145.1"/>
    </source>
</evidence>
<dbReference type="AlphaFoldDB" id="A0A0H2UXB5"/>
<dbReference type="Proteomes" id="UP000000564">
    <property type="component" value="Chromosome"/>
</dbReference>
<dbReference type="RefSeq" id="WP_011054944.1">
    <property type="nucleotide sequence ID" value="NC_004070.1"/>
</dbReference>
<protein>
    <submittedName>
        <fullName evidence="2">Uncharacterized protein</fullName>
    </submittedName>
</protein>
<proteinExistence type="predicted"/>
<dbReference type="HOGENOM" id="CLU_2738399_0_0_9"/>